<dbReference type="GO" id="GO:0003677">
    <property type="term" value="F:DNA binding"/>
    <property type="evidence" value="ECO:0007669"/>
    <property type="project" value="InterPro"/>
</dbReference>
<feature type="region of interest" description="Disordered" evidence="1">
    <location>
        <begin position="266"/>
        <end position="317"/>
    </location>
</feature>
<proteinExistence type="predicted"/>
<reference evidence="3" key="1">
    <citation type="submission" date="2020-05" db="EMBL/GenBank/DDBJ databases">
        <title>Frigoriglobus tundricola gen. nov., sp. nov., a psychrotolerant cellulolytic planctomycete of the family Gemmataceae with two divergent copies of 16S rRNA gene.</title>
        <authorList>
            <person name="Kulichevskaya I.S."/>
            <person name="Ivanova A.A."/>
            <person name="Naumoff D.G."/>
            <person name="Beletsky A.V."/>
            <person name="Rijpstra W.I.C."/>
            <person name="Sinninghe Damste J.S."/>
            <person name="Mardanov A.V."/>
            <person name="Ravin N.V."/>
            <person name="Dedysh S.N."/>
        </authorList>
    </citation>
    <scope>NUCLEOTIDE SEQUENCE [LARGE SCALE GENOMIC DNA]</scope>
    <source>
        <strain evidence="3">PL17</strain>
    </source>
</reference>
<accession>A0A6M5Z1E6</accession>
<dbReference type="InterPro" id="IPR011010">
    <property type="entry name" value="DNA_brk_join_enz"/>
</dbReference>
<evidence type="ECO:0000313" key="2">
    <source>
        <dbReference type="EMBL" id="QJW99634.1"/>
    </source>
</evidence>
<protein>
    <recommendedName>
        <fullName evidence="4">Core-binding (CB) domain-containing protein</fullName>
    </recommendedName>
</protein>
<dbReference type="SUPFAM" id="SSF56349">
    <property type="entry name" value="DNA breaking-rejoining enzymes"/>
    <property type="match status" value="1"/>
</dbReference>
<feature type="compositionally biased region" description="Low complexity" evidence="1">
    <location>
        <begin position="147"/>
        <end position="156"/>
    </location>
</feature>
<evidence type="ECO:0008006" key="4">
    <source>
        <dbReference type="Google" id="ProtNLM"/>
    </source>
</evidence>
<sequence length="317" mass="34875">MLANKLLNHKKEGLDAGDLSPRTRDNYRETAELIVTHFGKGRLVSNLRADDFAGLRTHLAKNWGSVRAGDKTQETRSIFKYGYDSELFAVPVRFGPGFKRPSKKTLRLNCAETGPRMFEADELRKLIEAACGAVRGEPLRDRGGPQGAPQAQGAGPEARTLAGTCPRSRSGRSAVRRRDDDWTDRVARKTPRYLLRRVPGLVRFRRSVTHGLLALARRVGGPRRCGPPTETVTALTTVRPCGRRWPVFPYNDRGALRANVPNRRTIRSERDGRQGVRRGRVCGDRGSGTAAAGVRPADGRVPDAGRGGRRGREGLPG</sequence>
<gene>
    <name evidence="2" type="ORF">FTUN_7252</name>
</gene>
<name>A0A6M5Z1E6_9BACT</name>
<dbReference type="Proteomes" id="UP000503447">
    <property type="component" value="Chromosome"/>
</dbReference>
<keyword evidence="3" id="KW-1185">Reference proteome</keyword>
<evidence type="ECO:0000256" key="1">
    <source>
        <dbReference type="SAM" id="MobiDB-lite"/>
    </source>
</evidence>
<evidence type="ECO:0000313" key="3">
    <source>
        <dbReference type="Proteomes" id="UP000503447"/>
    </source>
</evidence>
<dbReference type="KEGG" id="ftj:FTUN_7252"/>
<feature type="region of interest" description="Disordered" evidence="1">
    <location>
        <begin position="136"/>
        <end position="182"/>
    </location>
</feature>
<dbReference type="AlphaFoldDB" id="A0A6M5Z1E6"/>
<dbReference type="EMBL" id="CP053452">
    <property type="protein sequence ID" value="QJW99634.1"/>
    <property type="molecule type" value="Genomic_DNA"/>
</dbReference>
<organism evidence="2 3">
    <name type="scientific">Frigoriglobus tundricola</name>
    <dbReference type="NCBI Taxonomy" id="2774151"/>
    <lineage>
        <taxon>Bacteria</taxon>
        <taxon>Pseudomonadati</taxon>
        <taxon>Planctomycetota</taxon>
        <taxon>Planctomycetia</taxon>
        <taxon>Gemmatales</taxon>
        <taxon>Gemmataceae</taxon>
        <taxon>Frigoriglobus</taxon>
    </lineage>
</organism>